<dbReference type="GO" id="GO:0005783">
    <property type="term" value="C:endoplasmic reticulum"/>
    <property type="evidence" value="ECO:0007669"/>
    <property type="project" value="TreeGrafter"/>
</dbReference>
<protein>
    <submittedName>
        <fullName evidence="7">Uncharacterized protein</fullName>
    </submittedName>
</protein>
<dbReference type="GO" id="GO:0016020">
    <property type="term" value="C:membrane"/>
    <property type="evidence" value="ECO:0007669"/>
    <property type="project" value="UniProtKB-SubCell"/>
</dbReference>
<evidence type="ECO:0000256" key="2">
    <source>
        <dbReference type="ARBA" id="ARBA00022692"/>
    </source>
</evidence>
<keyword evidence="2 5" id="KW-0812">Transmembrane</keyword>
<comment type="subcellular location">
    <subcellularLocation>
        <location evidence="1">Membrane</location>
        <topology evidence="1">Multi-pass membrane protein</topology>
    </subcellularLocation>
</comment>
<evidence type="ECO:0000256" key="3">
    <source>
        <dbReference type="ARBA" id="ARBA00022989"/>
    </source>
</evidence>
<evidence type="ECO:0000313" key="7">
    <source>
        <dbReference type="WBParaSite" id="ACRNAN_scaffold15692.g11771.t1"/>
    </source>
</evidence>
<name>A0A914CYH4_9BILA</name>
<reference evidence="7" key="1">
    <citation type="submission" date="2022-11" db="UniProtKB">
        <authorList>
            <consortium name="WormBaseParasite"/>
        </authorList>
    </citation>
    <scope>IDENTIFICATION</scope>
</reference>
<evidence type="ECO:0000256" key="5">
    <source>
        <dbReference type="SAM" id="Phobius"/>
    </source>
</evidence>
<dbReference type="AlphaFoldDB" id="A0A914CYH4"/>
<dbReference type="PANTHER" id="PTHR21389">
    <property type="entry name" value="P53 INDUCED PROTEIN"/>
    <property type="match status" value="1"/>
</dbReference>
<dbReference type="Proteomes" id="UP000887540">
    <property type="component" value="Unplaced"/>
</dbReference>
<dbReference type="GO" id="GO:0016236">
    <property type="term" value="P:macroautophagy"/>
    <property type="evidence" value="ECO:0007669"/>
    <property type="project" value="TreeGrafter"/>
</dbReference>
<keyword evidence="4 5" id="KW-0472">Membrane</keyword>
<proteinExistence type="predicted"/>
<evidence type="ECO:0000256" key="1">
    <source>
        <dbReference type="ARBA" id="ARBA00004141"/>
    </source>
</evidence>
<organism evidence="6 7">
    <name type="scientific">Acrobeloides nanus</name>
    <dbReference type="NCBI Taxonomy" id="290746"/>
    <lineage>
        <taxon>Eukaryota</taxon>
        <taxon>Metazoa</taxon>
        <taxon>Ecdysozoa</taxon>
        <taxon>Nematoda</taxon>
        <taxon>Chromadorea</taxon>
        <taxon>Rhabditida</taxon>
        <taxon>Tylenchina</taxon>
        <taxon>Cephalobomorpha</taxon>
        <taxon>Cephaloboidea</taxon>
        <taxon>Cephalobidae</taxon>
        <taxon>Acrobeloides</taxon>
    </lineage>
</organism>
<accession>A0A914CYH4</accession>
<keyword evidence="6" id="KW-1185">Reference proteome</keyword>
<sequence>MLRDFLTDYKDGLVSSLQGFLVLHKLNQPVQNGIHHKPSALRRVFQVCETYVGNGWQHKWAHVASAALAYRHIRGNLAPVHISLAISDFIHSIVIEIVFLLQAMLIWSLPFQVLAPLVGFTYMSLLYSLYSFEYKWMSSGIPMSSRIARIPMIAQVKSRISRIDKVERRWPFYVGFGTILTLSTSYSEDFMINGCIFGALFPFFIVSSYLATKRDAQSEVPAFRFFYVVQVITNKLFLALVFIINRR</sequence>
<evidence type="ECO:0000313" key="6">
    <source>
        <dbReference type="Proteomes" id="UP000887540"/>
    </source>
</evidence>
<feature type="transmembrane region" description="Helical" evidence="5">
    <location>
        <begin position="190"/>
        <end position="211"/>
    </location>
</feature>
<feature type="transmembrane region" description="Helical" evidence="5">
    <location>
        <begin position="113"/>
        <end position="132"/>
    </location>
</feature>
<feature type="transmembrane region" description="Helical" evidence="5">
    <location>
        <begin position="223"/>
        <end position="244"/>
    </location>
</feature>
<evidence type="ECO:0000256" key="4">
    <source>
        <dbReference type="ARBA" id="ARBA00023136"/>
    </source>
</evidence>
<dbReference type="PANTHER" id="PTHR21389:SF0">
    <property type="entry name" value="ETOPOSIDE-INDUCED PROTEIN 2.4 HOMOLOG"/>
    <property type="match status" value="1"/>
</dbReference>
<dbReference type="WBParaSite" id="ACRNAN_scaffold15692.g11771.t1">
    <property type="protein sequence ID" value="ACRNAN_scaffold15692.g11771.t1"/>
    <property type="gene ID" value="ACRNAN_scaffold15692.g11771"/>
</dbReference>
<keyword evidence="3 5" id="KW-1133">Transmembrane helix</keyword>